<reference evidence="1 2" key="1">
    <citation type="journal article" date="2018" name="Front. Plant Sci.">
        <title>Red Clover (Trifolium pratense) and Zigzag Clover (T. medium) - A Picture of Genomic Similarities and Differences.</title>
        <authorList>
            <person name="Dluhosova J."/>
            <person name="Istvanek J."/>
            <person name="Nedelnik J."/>
            <person name="Repkova J."/>
        </authorList>
    </citation>
    <scope>NUCLEOTIDE SEQUENCE [LARGE SCALE GENOMIC DNA]</scope>
    <source>
        <strain evidence="2">cv. 10/8</strain>
        <tissue evidence="1">Leaf</tissue>
    </source>
</reference>
<keyword evidence="1" id="KW-0418">Kinase</keyword>
<evidence type="ECO:0000313" key="1">
    <source>
        <dbReference type="EMBL" id="MCI33290.1"/>
    </source>
</evidence>
<comment type="caution">
    <text evidence="1">The sequence shown here is derived from an EMBL/GenBank/DDBJ whole genome shotgun (WGS) entry which is preliminary data.</text>
</comment>
<keyword evidence="1" id="KW-0675">Receptor</keyword>
<accession>A0A392RBX5</accession>
<evidence type="ECO:0000313" key="2">
    <source>
        <dbReference type="Proteomes" id="UP000265520"/>
    </source>
</evidence>
<proteinExistence type="predicted"/>
<dbReference type="Proteomes" id="UP000265520">
    <property type="component" value="Unassembled WGS sequence"/>
</dbReference>
<protein>
    <submittedName>
        <fullName evidence="1">Cysteine-rich receptor-like protein kinase</fullName>
    </submittedName>
</protein>
<dbReference type="GO" id="GO:0016301">
    <property type="term" value="F:kinase activity"/>
    <property type="evidence" value="ECO:0007669"/>
    <property type="project" value="UniProtKB-KW"/>
</dbReference>
<dbReference type="EMBL" id="LXQA010203220">
    <property type="protein sequence ID" value="MCI33290.1"/>
    <property type="molecule type" value="Genomic_DNA"/>
</dbReference>
<name>A0A392RBX5_9FABA</name>
<sequence length="102" mass="11750">SGGLGVRQLTEFNTALLGKWCWRMLVDKTGLWYWVLVACFGEEAGRLMVRGRSGSTWWREVSRIQDGESAEGERGWFQDSIERRVGTGVDTFFWTDPWLAFP</sequence>
<keyword evidence="1" id="KW-0808">Transferase</keyword>
<dbReference type="AlphaFoldDB" id="A0A392RBX5"/>
<feature type="non-terminal residue" evidence="1">
    <location>
        <position position="1"/>
    </location>
</feature>
<keyword evidence="2" id="KW-1185">Reference proteome</keyword>
<organism evidence="1 2">
    <name type="scientific">Trifolium medium</name>
    <dbReference type="NCBI Taxonomy" id="97028"/>
    <lineage>
        <taxon>Eukaryota</taxon>
        <taxon>Viridiplantae</taxon>
        <taxon>Streptophyta</taxon>
        <taxon>Embryophyta</taxon>
        <taxon>Tracheophyta</taxon>
        <taxon>Spermatophyta</taxon>
        <taxon>Magnoliopsida</taxon>
        <taxon>eudicotyledons</taxon>
        <taxon>Gunneridae</taxon>
        <taxon>Pentapetalae</taxon>
        <taxon>rosids</taxon>
        <taxon>fabids</taxon>
        <taxon>Fabales</taxon>
        <taxon>Fabaceae</taxon>
        <taxon>Papilionoideae</taxon>
        <taxon>50 kb inversion clade</taxon>
        <taxon>NPAAA clade</taxon>
        <taxon>Hologalegina</taxon>
        <taxon>IRL clade</taxon>
        <taxon>Trifolieae</taxon>
        <taxon>Trifolium</taxon>
    </lineage>
</organism>